<reference evidence="1 2" key="1">
    <citation type="submission" date="2019-02" db="EMBL/GenBank/DDBJ databases">
        <title>Deep-cultivation of Planctomycetes and their phenomic and genomic characterization uncovers novel biology.</title>
        <authorList>
            <person name="Wiegand S."/>
            <person name="Jogler M."/>
            <person name="Boedeker C."/>
            <person name="Pinto D."/>
            <person name="Vollmers J."/>
            <person name="Rivas-Marin E."/>
            <person name="Kohn T."/>
            <person name="Peeters S.H."/>
            <person name="Heuer A."/>
            <person name="Rast P."/>
            <person name="Oberbeckmann S."/>
            <person name="Bunk B."/>
            <person name="Jeske O."/>
            <person name="Meyerdierks A."/>
            <person name="Storesund J.E."/>
            <person name="Kallscheuer N."/>
            <person name="Luecker S."/>
            <person name="Lage O.M."/>
            <person name="Pohl T."/>
            <person name="Merkel B.J."/>
            <person name="Hornburger P."/>
            <person name="Mueller R.-W."/>
            <person name="Bruemmer F."/>
            <person name="Labrenz M."/>
            <person name="Spormann A.M."/>
            <person name="Op Den Camp H."/>
            <person name="Overmann J."/>
            <person name="Amann R."/>
            <person name="Jetten M.S.M."/>
            <person name="Mascher T."/>
            <person name="Medema M.H."/>
            <person name="Devos D.P."/>
            <person name="Kaster A.-K."/>
            <person name="Ovreas L."/>
            <person name="Rohde M."/>
            <person name="Galperin M.Y."/>
            <person name="Jogler C."/>
        </authorList>
    </citation>
    <scope>NUCLEOTIDE SEQUENCE [LARGE SCALE GENOMIC DNA]</scope>
    <source>
        <strain evidence="1 2">Q31b</strain>
    </source>
</reference>
<gene>
    <name evidence="1" type="ORF">Q31b_51980</name>
</gene>
<keyword evidence="2" id="KW-1185">Reference proteome</keyword>
<evidence type="ECO:0000313" key="1">
    <source>
        <dbReference type="EMBL" id="TWU35763.1"/>
    </source>
</evidence>
<organism evidence="1 2">
    <name type="scientific">Novipirellula aureliae</name>
    <dbReference type="NCBI Taxonomy" id="2527966"/>
    <lineage>
        <taxon>Bacteria</taxon>
        <taxon>Pseudomonadati</taxon>
        <taxon>Planctomycetota</taxon>
        <taxon>Planctomycetia</taxon>
        <taxon>Pirellulales</taxon>
        <taxon>Pirellulaceae</taxon>
        <taxon>Novipirellula</taxon>
    </lineage>
</organism>
<accession>A0A5C6DEU0</accession>
<name>A0A5C6DEU0_9BACT</name>
<dbReference type="Pfam" id="PF10670">
    <property type="entry name" value="DUF4198"/>
    <property type="match status" value="1"/>
</dbReference>
<keyword evidence="1" id="KW-0812">Transmembrane</keyword>
<evidence type="ECO:0000313" key="2">
    <source>
        <dbReference type="Proteomes" id="UP000315471"/>
    </source>
</evidence>
<dbReference type="Proteomes" id="UP000315471">
    <property type="component" value="Unassembled WGS sequence"/>
</dbReference>
<dbReference type="RefSeq" id="WP_146602278.1">
    <property type="nucleotide sequence ID" value="NZ_SJPY01000009.1"/>
</dbReference>
<dbReference type="InterPro" id="IPR019613">
    <property type="entry name" value="DUF4198"/>
</dbReference>
<dbReference type="OrthoDB" id="5943at2"/>
<protein>
    <submittedName>
        <fullName evidence="1">Nickel uptake substrate-specific transmembrane region</fullName>
    </submittedName>
</protein>
<sequence length="268" mass="29654">MTRILLSTLLVALLLPVTSFAHKVWLRPSQTVFSGTDPWVTVDAAVSNDLFYFNHFPLQLDGLEIIAPDGSTADAQNQSVGKYRSVFDLPLTQRGTYRIALVNRGVFASYELDGEQLRWRGKPENLTAEIPLEATNLQVTESVGRIETFVTNGPPTTDSLKPTGEGVELLPVSHPNDLYVGEKATFRLVVNGKPAKGLDVTVIRGETRYRDRQEEQIVTTDANGEFSVTWSNPGMYWIESSAQDKDTSVPQAQTRRLGYAATVEVLPQ</sequence>
<dbReference type="AlphaFoldDB" id="A0A5C6DEU0"/>
<keyword evidence="1" id="KW-0472">Membrane</keyword>
<dbReference type="EMBL" id="SJPY01000009">
    <property type="protein sequence ID" value="TWU35763.1"/>
    <property type="molecule type" value="Genomic_DNA"/>
</dbReference>
<proteinExistence type="predicted"/>
<comment type="caution">
    <text evidence="1">The sequence shown here is derived from an EMBL/GenBank/DDBJ whole genome shotgun (WGS) entry which is preliminary data.</text>
</comment>